<organism evidence="2 3">
    <name type="scientific">Streptomyces rochei</name>
    <name type="common">Streptomyces parvullus</name>
    <dbReference type="NCBI Taxonomy" id="1928"/>
    <lineage>
        <taxon>Bacteria</taxon>
        <taxon>Bacillati</taxon>
        <taxon>Actinomycetota</taxon>
        <taxon>Actinomycetes</taxon>
        <taxon>Kitasatosporales</taxon>
        <taxon>Streptomycetaceae</taxon>
        <taxon>Streptomyces</taxon>
        <taxon>Streptomyces rochei group</taxon>
    </lineage>
</organism>
<evidence type="ECO:0000259" key="1">
    <source>
        <dbReference type="PROSITE" id="PS50902"/>
    </source>
</evidence>
<dbReference type="Pfam" id="PF12724">
    <property type="entry name" value="Flavodoxin_5"/>
    <property type="match status" value="1"/>
</dbReference>
<evidence type="ECO:0000313" key="3">
    <source>
        <dbReference type="Proteomes" id="UP001231701"/>
    </source>
</evidence>
<gene>
    <name evidence="2" type="ORF">P7W03_00750</name>
</gene>
<dbReference type="RefSeq" id="WP_167545992.1">
    <property type="nucleotide sequence ID" value="NZ_CP121271.1"/>
</dbReference>
<proteinExistence type="predicted"/>
<dbReference type="InterPro" id="IPR026816">
    <property type="entry name" value="Flavodoxin_dom"/>
</dbReference>
<reference evidence="2" key="1">
    <citation type="submission" date="2023-03" db="EMBL/GenBank/DDBJ databases">
        <title>Borrelidin-producing and root-colonizing Streptomyces rochei is a potent biopesticide for soil-borne oomycete-caused plant diseases.</title>
        <authorList>
            <person name="Zhou D."/>
            <person name="Wang X."/>
            <person name="Navarro-Munoz J.C."/>
            <person name="Li W."/>
            <person name="Li J."/>
            <person name="Jiu M."/>
            <person name="Deng S."/>
            <person name="Ye Y."/>
            <person name="Daly P."/>
            <person name="Wei L."/>
        </authorList>
    </citation>
    <scope>NUCLEOTIDE SEQUENCE</scope>
    <source>
        <strain evidence="2">JK1</strain>
    </source>
</reference>
<dbReference type="EMBL" id="CP121271">
    <property type="protein sequence ID" value="WMC84184.1"/>
    <property type="molecule type" value="Genomic_DNA"/>
</dbReference>
<dbReference type="InterPro" id="IPR029039">
    <property type="entry name" value="Flavoprotein-like_sf"/>
</dbReference>
<dbReference type="PROSITE" id="PS50902">
    <property type="entry name" value="FLAVODOXIN_LIKE"/>
    <property type="match status" value="1"/>
</dbReference>
<evidence type="ECO:0000313" key="2">
    <source>
        <dbReference type="EMBL" id="WMC84184.1"/>
    </source>
</evidence>
<feature type="domain" description="Flavodoxin-like" evidence="1">
    <location>
        <begin position="3"/>
        <end position="163"/>
    </location>
</feature>
<dbReference type="Gene3D" id="3.40.50.360">
    <property type="match status" value="1"/>
</dbReference>
<accession>A0AAX3ZAY0</accession>
<dbReference type="SUPFAM" id="SSF52218">
    <property type="entry name" value="Flavoproteins"/>
    <property type="match status" value="1"/>
</dbReference>
<dbReference type="GeneID" id="90940509"/>
<dbReference type="GO" id="GO:0010181">
    <property type="term" value="F:FMN binding"/>
    <property type="evidence" value="ECO:0007669"/>
    <property type="project" value="InterPro"/>
</dbReference>
<name>A0AAX3ZAY0_STRRO</name>
<dbReference type="AlphaFoldDB" id="A0AAX3ZAY0"/>
<protein>
    <submittedName>
        <fullName evidence="2">Flavodoxin domain-containing protein</fullName>
    </submittedName>
</protein>
<sequence>MDVLVGYATVHGSTRGVAERLAASLGRAGLPADVRPLDTVDDADAYGAFVLGSAVHNQAWLAPARAFVSDNAGLLGERPSWIFSVGMPGALRGPWKRMAPVEARVVVRSLPAGLPYRSHRLFSGVILRSQLPLGGRIRFHLMGGRFGDHRDWEAIDAWASEIAGELLRA</sequence>
<dbReference type="Proteomes" id="UP001231701">
    <property type="component" value="Chromosome"/>
</dbReference>
<dbReference type="InterPro" id="IPR008254">
    <property type="entry name" value="Flavodoxin/NO_synth"/>
</dbReference>